<organism evidence="1 2">
    <name type="scientific">Tenacibaculum vairaonense</name>
    <dbReference type="NCBI Taxonomy" id="3137860"/>
    <lineage>
        <taxon>Bacteria</taxon>
        <taxon>Pseudomonadati</taxon>
        <taxon>Bacteroidota</taxon>
        <taxon>Flavobacteriia</taxon>
        <taxon>Flavobacteriales</taxon>
        <taxon>Flavobacteriaceae</taxon>
        <taxon>Tenacibaculum</taxon>
    </lineage>
</organism>
<evidence type="ECO:0000313" key="2">
    <source>
        <dbReference type="Proteomes" id="UP001497602"/>
    </source>
</evidence>
<dbReference type="Proteomes" id="UP001497602">
    <property type="component" value="Unassembled WGS sequence"/>
</dbReference>
<protein>
    <submittedName>
        <fullName evidence="1">Uncharacterized protein</fullName>
    </submittedName>
</protein>
<name>A0ABP1F6M2_9FLAO</name>
<proteinExistence type="predicted"/>
<reference evidence="1 2" key="1">
    <citation type="submission" date="2024-05" db="EMBL/GenBank/DDBJ databases">
        <authorList>
            <person name="Duchaud E."/>
        </authorList>
    </citation>
    <scope>NUCLEOTIDE SEQUENCE [LARGE SCALE GENOMIC DNA]</scope>
    <source>
        <strain evidence="1">Ena-SAMPLE-TAB-13-05-2024-13:56:06:370-140305</strain>
    </source>
</reference>
<gene>
    <name evidence="1" type="ORF">T190115A13A_140033</name>
</gene>
<comment type="caution">
    <text evidence="1">The sequence shown here is derived from an EMBL/GenBank/DDBJ whole genome shotgun (WGS) entry which is preliminary data.</text>
</comment>
<accession>A0ABP1F6M2</accession>
<keyword evidence="2" id="KW-1185">Reference proteome</keyword>
<dbReference type="EMBL" id="CAXJRC010000005">
    <property type="protein sequence ID" value="CAL2105266.1"/>
    <property type="molecule type" value="Genomic_DNA"/>
</dbReference>
<sequence>MVIKINDAKGNKDRYTILAHTILIDLRK</sequence>
<evidence type="ECO:0000313" key="1">
    <source>
        <dbReference type="EMBL" id="CAL2105266.1"/>
    </source>
</evidence>